<dbReference type="InterPro" id="IPR036396">
    <property type="entry name" value="Cyt_P450_sf"/>
</dbReference>
<evidence type="ECO:0000256" key="3">
    <source>
        <dbReference type="ARBA" id="ARBA00022617"/>
    </source>
</evidence>
<evidence type="ECO:0000256" key="9">
    <source>
        <dbReference type="RuleBase" id="RU000461"/>
    </source>
</evidence>
<evidence type="ECO:0000256" key="2">
    <source>
        <dbReference type="ARBA" id="ARBA00010617"/>
    </source>
</evidence>
<dbReference type="InterPro" id="IPR017972">
    <property type="entry name" value="Cyt_P450_CS"/>
</dbReference>
<protein>
    <submittedName>
        <fullName evidence="10">Cytochrome P450 30</fullName>
    </submittedName>
</protein>
<keyword evidence="7 9" id="KW-0503">Monooxygenase</keyword>
<reference evidence="10" key="1">
    <citation type="journal article" date="2019" name="Sci. Rep.">
        <title>Antennal transcriptome analyses and olfactory protein identification in an important wood-boring moth pest, Streltzoviella insularis (Lepidoptera: Cossidae).</title>
        <authorList>
            <person name="Yang Y"/>
            <person name="Li W"/>
            <person name="Tao J Zong.S."/>
        </authorList>
    </citation>
    <scope>NUCLEOTIDE SEQUENCE</scope>
    <source>
        <tissue evidence="10">Antennae</tissue>
    </source>
</reference>
<keyword evidence="4 8" id="KW-0479">Metal-binding</keyword>
<dbReference type="FunFam" id="1.10.630.10:FF:000006">
    <property type="entry name" value="Cytochrome P450 302a1, mitochondrial"/>
    <property type="match status" value="1"/>
</dbReference>
<evidence type="ECO:0000256" key="1">
    <source>
        <dbReference type="ARBA" id="ARBA00001971"/>
    </source>
</evidence>
<dbReference type="Pfam" id="PF00067">
    <property type="entry name" value="p450"/>
    <property type="match status" value="1"/>
</dbReference>
<dbReference type="GO" id="GO:0005506">
    <property type="term" value="F:iron ion binding"/>
    <property type="evidence" value="ECO:0007669"/>
    <property type="project" value="InterPro"/>
</dbReference>
<feature type="binding site" description="axial binding residue" evidence="8">
    <location>
        <position position="465"/>
    </location>
    <ligand>
        <name>heme</name>
        <dbReference type="ChEBI" id="CHEBI:30413"/>
    </ligand>
    <ligandPart>
        <name>Fe</name>
        <dbReference type="ChEBI" id="CHEBI:18248"/>
    </ligandPart>
</feature>
<dbReference type="PRINTS" id="PR00385">
    <property type="entry name" value="P450"/>
</dbReference>
<evidence type="ECO:0000256" key="5">
    <source>
        <dbReference type="ARBA" id="ARBA00023002"/>
    </source>
</evidence>
<keyword evidence="6 8" id="KW-0408">Iron</keyword>
<dbReference type="GO" id="GO:0016705">
    <property type="term" value="F:oxidoreductase activity, acting on paired donors, with incorporation or reduction of molecular oxygen"/>
    <property type="evidence" value="ECO:0007669"/>
    <property type="project" value="InterPro"/>
</dbReference>
<dbReference type="SUPFAM" id="SSF48264">
    <property type="entry name" value="Cytochrome P450"/>
    <property type="match status" value="1"/>
</dbReference>
<accession>A0A7D5UMT8</accession>
<dbReference type="PROSITE" id="PS00086">
    <property type="entry name" value="CYTOCHROME_P450"/>
    <property type="match status" value="1"/>
</dbReference>
<dbReference type="InterPro" id="IPR002401">
    <property type="entry name" value="Cyt_P450_E_grp-I"/>
</dbReference>
<reference evidence="10" key="2">
    <citation type="submission" date="2020-04" db="EMBL/GenBank/DDBJ databases">
        <authorList>
            <person name="Yang Y."/>
        </authorList>
    </citation>
    <scope>NUCLEOTIDE SEQUENCE</scope>
    <source>
        <tissue evidence="10">Antennae</tissue>
    </source>
</reference>
<evidence type="ECO:0000256" key="7">
    <source>
        <dbReference type="ARBA" id="ARBA00023033"/>
    </source>
</evidence>
<evidence type="ECO:0000256" key="8">
    <source>
        <dbReference type="PIRSR" id="PIRSR602401-1"/>
    </source>
</evidence>
<dbReference type="InterPro" id="IPR050479">
    <property type="entry name" value="CYP11_CYP27_families"/>
</dbReference>
<dbReference type="PRINTS" id="PR00463">
    <property type="entry name" value="EP450I"/>
</dbReference>
<dbReference type="AlphaFoldDB" id="A0A7D5UMT8"/>
<dbReference type="GO" id="GO:0020037">
    <property type="term" value="F:heme binding"/>
    <property type="evidence" value="ECO:0007669"/>
    <property type="project" value="InterPro"/>
</dbReference>
<dbReference type="PANTHER" id="PTHR24279:SF120">
    <property type="entry name" value="CYTOCHROME P450"/>
    <property type="match status" value="1"/>
</dbReference>
<proteinExistence type="evidence at transcript level"/>
<comment type="similarity">
    <text evidence="2 9">Belongs to the cytochrome P450 family.</text>
</comment>
<keyword evidence="3 8" id="KW-0349">Heme</keyword>
<evidence type="ECO:0000256" key="4">
    <source>
        <dbReference type="ARBA" id="ARBA00022723"/>
    </source>
</evidence>
<organism evidence="10">
    <name type="scientific">Streltzoviella insularis</name>
    <dbReference type="NCBI Taxonomy" id="1206366"/>
    <lineage>
        <taxon>Eukaryota</taxon>
        <taxon>Metazoa</taxon>
        <taxon>Ecdysozoa</taxon>
        <taxon>Arthropoda</taxon>
        <taxon>Hexapoda</taxon>
        <taxon>Insecta</taxon>
        <taxon>Pterygota</taxon>
        <taxon>Neoptera</taxon>
        <taxon>Endopterygota</taxon>
        <taxon>Lepidoptera</taxon>
        <taxon>Glossata</taxon>
        <taxon>Ditrysia</taxon>
        <taxon>Cossoidea</taxon>
        <taxon>Cossidae</taxon>
        <taxon>Cossinae</taxon>
        <taxon>Streltzoviella</taxon>
    </lineage>
</organism>
<dbReference type="GO" id="GO:0004497">
    <property type="term" value="F:monooxygenase activity"/>
    <property type="evidence" value="ECO:0007669"/>
    <property type="project" value="UniProtKB-KW"/>
</dbReference>
<dbReference type="Gene3D" id="1.10.630.10">
    <property type="entry name" value="Cytochrome P450"/>
    <property type="match status" value="1"/>
</dbReference>
<comment type="cofactor">
    <cofactor evidence="1 8">
        <name>heme</name>
        <dbReference type="ChEBI" id="CHEBI:30413"/>
    </cofactor>
</comment>
<evidence type="ECO:0000313" key="10">
    <source>
        <dbReference type="EMBL" id="QLI62179.1"/>
    </source>
</evidence>
<evidence type="ECO:0000256" key="6">
    <source>
        <dbReference type="ARBA" id="ARBA00023004"/>
    </source>
</evidence>
<sequence>MYTVIKHRRNSFILGDYIRLKYFSSSITDNGDSTSVNLGSKKTIKNFDDIPGPKSYPVIGTLYKYFPFIGDYNAETLDKNAWLNWRRYGGLVRESPGVKLLHVYDPDNIEAVFRQDDRHPARRSHLAMQHYRLSKPQVYNTGGLLSTNGPEWWRLRSTFQKNFTSPQSVKGHVEQTDQLMKEFIQFIKCKKNLHKEDFLPYLNRLNLEVIGMVAFNERFNSFMPDEQNSKSRTSKLIAAAFGSNSGIMKLDKGVLWKFFETPLYRNLAKSQEYLEKISMDILLRKIHFFEQETAENDKSLLGSFLQQPNLNLKDIIGMMVDILMAAIDTTAYSTSFLLYHIARNPECQKKLFEEIVTILPKKDCQLTAEMLAKAVYARSCVKESLRLNPVSVGVGRVAQKDMILQGYLIPKGTIIVTQNMVACRLPQYVREPLRFKPERWLRNTEEYENLHPFLSLPFGFGPRSCIARRLAEQNICITLIRLVREYEMKWVGEELDVRTHLINKPDKPIALCLKSRIL</sequence>
<dbReference type="InterPro" id="IPR001128">
    <property type="entry name" value="Cyt_P450"/>
</dbReference>
<dbReference type="PANTHER" id="PTHR24279">
    <property type="entry name" value="CYTOCHROME P450"/>
    <property type="match status" value="1"/>
</dbReference>
<name>A0A7D5UMT8_9NEOP</name>
<dbReference type="EMBL" id="MT386895">
    <property type="protein sequence ID" value="QLI62179.1"/>
    <property type="molecule type" value="mRNA"/>
</dbReference>
<keyword evidence="5 9" id="KW-0560">Oxidoreductase</keyword>
<dbReference type="CDD" id="cd11054">
    <property type="entry name" value="CYP24A1-like"/>
    <property type="match status" value="1"/>
</dbReference>